<proteinExistence type="inferred from homology"/>
<keyword evidence="3 10" id="KW-0716">Sensory transduction</keyword>
<reference evidence="12 13" key="3">
    <citation type="journal article" date="2010" name="Nucleic Acids Res.">
        <title>BeetleBase in 2010: revisions to provide comprehensive genomic information for Tribolium castaneum.</title>
        <authorList>
            <person name="Kim H.S."/>
            <person name="Murphy T."/>
            <person name="Xia J."/>
            <person name="Caragea D."/>
            <person name="Park Y."/>
            <person name="Beeman R.W."/>
            <person name="Lorenzen M.D."/>
            <person name="Butcher S."/>
            <person name="Manak J.R."/>
            <person name="Brown S.J."/>
        </authorList>
    </citation>
    <scope>GENOME REANNOTATION</scope>
    <source>
        <strain evidence="12 13">Georgia GA2</strain>
    </source>
</reference>
<dbReference type="PANTHER" id="PTHR21137">
    <property type="entry name" value="ODORANT RECEPTOR"/>
    <property type="match status" value="1"/>
</dbReference>
<keyword evidence="4 10" id="KW-0812">Transmembrane</keyword>
<evidence type="ECO:0000313" key="11">
    <source>
        <dbReference type="EMBL" id="CAM84012.1"/>
    </source>
</evidence>
<comment type="similarity">
    <text evidence="10">Belongs to the insect chemoreceptor superfamily. Heteromeric odorant receptor channel (TC 1.A.69) family.</text>
</comment>
<evidence type="ECO:0000256" key="3">
    <source>
        <dbReference type="ARBA" id="ARBA00022606"/>
    </source>
</evidence>
<evidence type="ECO:0000256" key="2">
    <source>
        <dbReference type="ARBA" id="ARBA00022475"/>
    </source>
</evidence>
<evidence type="ECO:0000256" key="6">
    <source>
        <dbReference type="ARBA" id="ARBA00022989"/>
    </source>
</evidence>
<dbReference type="GO" id="GO:0005886">
    <property type="term" value="C:plasma membrane"/>
    <property type="evidence" value="ECO:0000318"/>
    <property type="project" value="GO_Central"/>
</dbReference>
<dbReference type="HOGENOM" id="CLU_033399_6_2_1"/>
<comment type="caution">
    <text evidence="10">Lacks conserved residue(s) required for the propagation of feature annotation.</text>
</comment>
<feature type="transmembrane region" description="Helical" evidence="10">
    <location>
        <begin position="337"/>
        <end position="356"/>
    </location>
</feature>
<organism evidence="11">
    <name type="scientific">Tribolium castaneum</name>
    <name type="common">Red flour beetle</name>
    <dbReference type="NCBI Taxonomy" id="7070"/>
    <lineage>
        <taxon>Eukaryota</taxon>
        <taxon>Metazoa</taxon>
        <taxon>Ecdysozoa</taxon>
        <taxon>Arthropoda</taxon>
        <taxon>Hexapoda</taxon>
        <taxon>Insecta</taxon>
        <taxon>Pterygota</taxon>
        <taxon>Neoptera</taxon>
        <taxon>Endopterygota</taxon>
        <taxon>Coleoptera</taxon>
        <taxon>Polyphaga</taxon>
        <taxon>Cucujiformia</taxon>
        <taxon>Tenebrionidae</taxon>
        <taxon>Tenebrionidae incertae sedis</taxon>
        <taxon>Tribolium</taxon>
    </lineage>
</organism>
<dbReference type="GO" id="GO:0007165">
    <property type="term" value="P:signal transduction"/>
    <property type="evidence" value="ECO:0007669"/>
    <property type="project" value="UniProtKB-KW"/>
</dbReference>
<evidence type="ECO:0000313" key="12">
    <source>
        <dbReference type="EMBL" id="EEZ97726.1"/>
    </source>
</evidence>
<sequence length="433" mass="50215">MTATKSLKEIPPIYLRVHLTVLQILGIDILPVESVPQNLFYTYTALIISTMCLFTIAEFLDMVLNYEDIYRLTFGLCYCVTHVLGTVKMFLMLYLRKKLWGNLTTLEEGIFKPNPTRGGPEELQIVNDAITMCNRQGYVFYTLVFLIIGARLLYASLANWPYDKHNYFDGNVTVIVNTKEMPYTTWMPFDYNDSPLYETIFAFQIFSTTVYGFYIGAADAVICGFMMLIKAQFLIVKRELETLIERAQKAAIAENPDNEDNFGREIERIELLDKRTQDYVAKYANECVYHHQELIALCDHAEEDFCYLMLLQFISSLLIVCFQLFQVSTLSPDSVEFFSMVCYLLLMLFQLLCYCWHGNEVQIVSGELSRYAFGINWIIMRESPKKTLLLLMMRAQRPCYFTAGKFSLLSLQTFMTIVRGAGSYFMFLRQMNI</sequence>
<reference evidence="12 13" key="2">
    <citation type="journal article" date="2008" name="Nature">
        <title>The genome of the model beetle and pest Tribolium castaneum.</title>
        <authorList>
            <consortium name="Tribolium Genome Sequencing Consortium"/>
            <person name="Richards S."/>
            <person name="Gibbs R.A."/>
            <person name="Weinstock G.M."/>
            <person name="Brown S.J."/>
            <person name="Denell R."/>
            <person name="Beeman R.W."/>
            <person name="Gibbs R."/>
            <person name="Beeman R.W."/>
            <person name="Brown S.J."/>
            <person name="Bucher G."/>
            <person name="Friedrich M."/>
            <person name="Grimmelikhuijzen C.J."/>
            <person name="Klingler M."/>
            <person name="Lorenzen M."/>
            <person name="Richards S."/>
            <person name="Roth S."/>
            <person name="Schroder R."/>
            <person name="Tautz D."/>
            <person name="Zdobnov E.M."/>
            <person name="Muzny D."/>
            <person name="Gibbs R.A."/>
            <person name="Weinstock G.M."/>
            <person name="Attaway T."/>
            <person name="Bell S."/>
            <person name="Buhay C.J."/>
            <person name="Chandrabose M.N."/>
            <person name="Chavez D."/>
            <person name="Clerk-Blankenburg K.P."/>
            <person name="Cree A."/>
            <person name="Dao M."/>
            <person name="Davis C."/>
            <person name="Chacko J."/>
            <person name="Dinh H."/>
            <person name="Dugan-Rocha S."/>
            <person name="Fowler G."/>
            <person name="Garner T.T."/>
            <person name="Garnes J."/>
            <person name="Gnirke A."/>
            <person name="Hawes A."/>
            <person name="Hernandez J."/>
            <person name="Hines S."/>
            <person name="Holder M."/>
            <person name="Hume J."/>
            <person name="Jhangiani S.N."/>
            <person name="Joshi V."/>
            <person name="Khan Z.M."/>
            <person name="Jackson L."/>
            <person name="Kovar C."/>
            <person name="Kowis A."/>
            <person name="Lee S."/>
            <person name="Lewis L.R."/>
            <person name="Margolis J."/>
            <person name="Morgan M."/>
            <person name="Nazareth L.V."/>
            <person name="Nguyen N."/>
            <person name="Okwuonu G."/>
            <person name="Parker D."/>
            <person name="Richards S."/>
            <person name="Ruiz S.J."/>
            <person name="Santibanez J."/>
            <person name="Savard J."/>
            <person name="Scherer S.E."/>
            <person name="Schneider B."/>
            <person name="Sodergren E."/>
            <person name="Tautz D."/>
            <person name="Vattahil S."/>
            <person name="Villasana D."/>
            <person name="White C.S."/>
            <person name="Wright R."/>
            <person name="Park Y."/>
            <person name="Beeman R.W."/>
            <person name="Lord J."/>
            <person name="Oppert B."/>
            <person name="Lorenzen M."/>
            <person name="Brown S."/>
            <person name="Wang L."/>
            <person name="Savard J."/>
            <person name="Tautz D."/>
            <person name="Richards S."/>
            <person name="Weinstock G."/>
            <person name="Gibbs R.A."/>
            <person name="Liu Y."/>
            <person name="Worley K."/>
            <person name="Weinstock G."/>
            <person name="Elsik C.G."/>
            <person name="Reese J.T."/>
            <person name="Elhaik E."/>
            <person name="Landan G."/>
            <person name="Graur D."/>
            <person name="Arensburger P."/>
            <person name="Atkinson P."/>
            <person name="Beeman R.W."/>
            <person name="Beidler J."/>
            <person name="Brown S.J."/>
            <person name="Demuth J.P."/>
            <person name="Drury D.W."/>
            <person name="Du Y.Z."/>
            <person name="Fujiwara H."/>
            <person name="Lorenzen M."/>
            <person name="Maselli V."/>
            <person name="Osanai M."/>
            <person name="Park Y."/>
            <person name="Robertson H.M."/>
            <person name="Tu Z."/>
            <person name="Wang J.J."/>
            <person name="Wang S."/>
            <person name="Richards S."/>
            <person name="Song H."/>
            <person name="Zhang L."/>
            <person name="Sodergren E."/>
            <person name="Werner D."/>
            <person name="Stanke M."/>
            <person name="Morgenstern B."/>
            <person name="Solovyev V."/>
            <person name="Kosarev P."/>
            <person name="Brown G."/>
            <person name="Chen H.C."/>
            <person name="Ermolaeva O."/>
            <person name="Hlavina W."/>
            <person name="Kapustin Y."/>
            <person name="Kiryutin B."/>
            <person name="Kitts P."/>
            <person name="Maglott D."/>
            <person name="Pruitt K."/>
            <person name="Sapojnikov V."/>
            <person name="Souvorov A."/>
            <person name="Mackey A.J."/>
            <person name="Waterhouse R.M."/>
            <person name="Wyder S."/>
            <person name="Zdobnov E.M."/>
            <person name="Zdobnov E.M."/>
            <person name="Wyder S."/>
            <person name="Kriventseva E.V."/>
            <person name="Kadowaki T."/>
            <person name="Bork P."/>
            <person name="Aranda M."/>
            <person name="Bao R."/>
            <person name="Beermann A."/>
            <person name="Berns N."/>
            <person name="Bolognesi R."/>
            <person name="Bonneton F."/>
            <person name="Bopp D."/>
            <person name="Brown S.J."/>
            <person name="Bucher G."/>
            <person name="Butts T."/>
            <person name="Chaumot A."/>
            <person name="Denell R.E."/>
            <person name="Ferrier D.E."/>
            <person name="Friedrich M."/>
            <person name="Gordon C.M."/>
            <person name="Jindra M."/>
            <person name="Klingler M."/>
            <person name="Lan Q."/>
            <person name="Lattorff H.M."/>
            <person name="Laudet V."/>
            <person name="von Levetsow C."/>
            <person name="Liu Z."/>
            <person name="Lutz R."/>
            <person name="Lynch J.A."/>
            <person name="da Fonseca R.N."/>
            <person name="Posnien N."/>
            <person name="Reuter R."/>
            <person name="Roth S."/>
            <person name="Savard J."/>
            <person name="Schinko J.B."/>
            <person name="Schmitt C."/>
            <person name="Schoppmeier M."/>
            <person name="Schroder R."/>
            <person name="Shippy T.D."/>
            <person name="Simonnet F."/>
            <person name="Marques-Souza H."/>
            <person name="Tautz D."/>
            <person name="Tomoyasu Y."/>
            <person name="Trauner J."/>
            <person name="Van der Zee M."/>
            <person name="Vervoort M."/>
            <person name="Wittkopp N."/>
            <person name="Wimmer E.A."/>
            <person name="Yang X."/>
            <person name="Jones A.K."/>
            <person name="Sattelle D.B."/>
            <person name="Ebert P.R."/>
            <person name="Nelson D."/>
            <person name="Scott J.G."/>
            <person name="Beeman R.W."/>
            <person name="Muthukrishnan S."/>
            <person name="Kramer K.J."/>
            <person name="Arakane Y."/>
            <person name="Beeman R.W."/>
            <person name="Zhu Q."/>
            <person name="Hogenkamp D."/>
            <person name="Dixit R."/>
            <person name="Oppert B."/>
            <person name="Jiang H."/>
            <person name="Zou Z."/>
            <person name="Marshall J."/>
            <person name="Elpidina E."/>
            <person name="Vinokurov K."/>
            <person name="Oppert C."/>
            <person name="Zou Z."/>
            <person name="Evans J."/>
            <person name="Lu Z."/>
            <person name="Zhao P."/>
            <person name="Sumathipala N."/>
            <person name="Altincicek B."/>
            <person name="Vilcinskas A."/>
            <person name="Williams M."/>
            <person name="Hultmark D."/>
            <person name="Hetru C."/>
            <person name="Jiang H."/>
            <person name="Grimmelikhuijzen C.J."/>
            <person name="Hauser F."/>
            <person name="Cazzamali G."/>
            <person name="Williamson M."/>
            <person name="Park Y."/>
            <person name="Li B."/>
            <person name="Tanaka Y."/>
            <person name="Predel R."/>
            <person name="Neupert S."/>
            <person name="Schachtner J."/>
            <person name="Verleyen P."/>
            <person name="Raible F."/>
            <person name="Bork P."/>
            <person name="Friedrich M."/>
            <person name="Walden K.K."/>
            <person name="Robertson H.M."/>
            <person name="Angeli S."/>
            <person name="Foret S."/>
            <person name="Bucher G."/>
            <person name="Schuetz S."/>
            <person name="Maleszka R."/>
            <person name="Wimmer E.A."/>
            <person name="Beeman R.W."/>
            <person name="Lorenzen M."/>
            <person name="Tomoyasu Y."/>
            <person name="Miller S.C."/>
            <person name="Grossmann D."/>
            <person name="Bucher G."/>
        </authorList>
    </citation>
    <scope>NUCLEOTIDE SEQUENCE [LARGE SCALE GENOMIC DNA]</scope>
    <source>
        <strain evidence="12 13">Georgia GA2</strain>
    </source>
</reference>
<dbReference type="GO" id="GO:0050911">
    <property type="term" value="P:detection of chemical stimulus involved in sensory perception of smell"/>
    <property type="evidence" value="ECO:0000318"/>
    <property type="project" value="GO_Central"/>
</dbReference>
<keyword evidence="6 10" id="KW-1133">Transmembrane helix</keyword>
<evidence type="ECO:0000256" key="8">
    <source>
        <dbReference type="ARBA" id="ARBA00023170"/>
    </source>
</evidence>
<keyword evidence="13" id="KW-1185">Reference proteome</keyword>
<keyword evidence="8 10" id="KW-0675">Receptor</keyword>
<evidence type="ECO:0000256" key="1">
    <source>
        <dbReference type="ARBA" id="ARBA00004651"/>
    </source>
</evidence>
<feature type="transmembrane region" description="Helical" evidence="10">
    <location>
        <begin position="72"/>
        <end position="95"/>
    </location>
</feature>
<dbReference type="GO" id="GO:0005549">
    <property type="term" value="F:odorant binding"/>
    <property type="evidence" value="ECO:0007669"/>
    <property type="project" value="InterPro"/>
</dbReference>
<protein>
    <recommendedName>
        <fullName evidence="10">Odorant receptor</fullName>
    </recommendedName>
</protein>
<evidence type="ECO:0000313" key="13">
    <source>
        <dbReference type="Proteomes" id="UP000007266"/>
    </source>
</evidence>
<feature type="transmembrane region" description="Helical" evidence="10">
    <location>
        <begin position="305"/>
        <end position="325"/>
    </location>
</feature>
<comment type="subcellular location">
    <subcellularLocation>
        <location evidence="1 10">Cell membrane</location>
        <topology evidence="1 10">Multi-pass membrane protein</topology>
    </subcellularLocation>
</comment>
<dbReference type="GO" id="GO:0004984">
    <property type="term" value="F:olfactory receptor activity"/>
    <property type="evidence" value="ECO:0000318"/>
    <property type="project" value="GO_Central"/>
</dbReference>
<dbReference type="OMA" id="HACCLFE"/>
<dbReference type="EMBL" id="AM689916">
    <property type="protein sequence ID" value="CAM84012.1"/>
    <property type="molecule type" value="Genomic_DNA"/>
</dbReference>
<dbReference type="AlphaFoldDB" id="C0Z3R1"/>
<name>C0Z3R1_TRICA</name>
<reference evidence="12" key="4">
    <citation type="submission" date="2014-11" db="EMBL/GenBank/DDBJ databases">
        <title>Tools and pipelines for BioNano data: molecule assembly pipeline and FASTA super scaffolding tool.</title>
        <authorList>
            <person name="Shelton J.M."/>
            <person name="Herndon N."/>
            <person name="Coleman C."/>
            <person name="Lu N."/>
            <person name="Brown S.J."/>
        </authorList>
    </citation>
    <scope>NUCLEOTIDE SEQUENCE</scope>
    <source>
        <strain evidence="12">Georgia GA2</strain>
    </source>
</reference>
<dbReference type="PANTHER" id="PTHR21137:SF35">
    <property type="entry name" value="ODORANT RECEPTOR 19A-RELATED"/>
    <property type="match status" value="1"/>
</dbReference>
<gene>
    <name evidence="11" type="primary">or14</name>
    <name evidence="12" type="synonym">AUGUSTUS-3.0.2_11306</name>
    <name evidence="12" type="ORF">TcasGA2_TC011306</name>
</gene>
<evidence type="ECO:0000256" key="9">
    <source>
        <dbReference type="ARBA" id="ARBA00023224"/>
    </source>
</evidence>
<dbReference type="InterPro" id="IPR004117">
    <property type="entry name" value="7tm6_olfct_rcpt"/>
</dbReference>
<dbReference type="Pfam" id="PF02949">
    <property type="entry name" value="7tm_6"/>
    <property type="match status" value="1"/>
</dbReference>
<dbReference type="EMBL" id="KQ971379">
    <property type="protein sequence ID" value="EEZ97726.1"/>
    <property type="molecule type" value="Genomic_DNA"/>
</dbReference>
<dbReference type="Proteomes" id="UP000007266">
    <property type="component" value="Linkage group 10"/>
</dbReference>
<keyword evidence="9 10" id="KW-0807">Transducer</keyword>
<reference evidence="11" key="1">
    <citation type="submission" date="2007-04" db="EMBL/GenBank/DDBJ databases">
        <title>Characterization of Tribolium castaneum chemoreceptors.</title>
        <authorList>
            <person name="Abdel-Latief M."/>
        </authorList>
    </citation>
    <scope>NUCLEOTIDE SEQUENCE</scope>
</reference>
<evidence type="ECO:0000256" key="5">
    <source>
        <dbReference type="ARBA" id="ARBA00022725"/>
    </source>
</evidence>
<keyword evidence="7 10" id="KW-0472">Membrane</keyword>
<keyword evidence="5 10" id="KW-0552">Olfaction</keyword>
<feature type="transmembrane region" description="Helical" evidence="10">
    <location>
        <begin position="201"/>
        <end position="229"/>
    </location>
</feature>
<accession>C0Z3R1</accession>
<evidence type="ECO:0000256" key="7">
    <source>
        <dbReference type="ARBA" id="ARBA00023136"/>
    </source>
</evidence>
<keyword evidence="2" id="KW-1003">Cell membrane</keyword>
<feature type="transmembrane region" description="Helical" evidence="10">
    <location>
        <begin position="138"/>
        <end position="157"/>
    </location>
</feature>
<feature type="transmembrane region" description="Helical" evidence="10">
    <location>
        <begin position="39"/>
        <end position="60"/>
    </location>
</feature>
<evidence type="ECO:0000256" key="4">
    <source>
        <dbReference type="ARBA" id="ARBA00022692"/>
    </source>
</evidence>
<evidence type="ECO:0000256" key="10">
    <source>
        <dbReference type="RuleBase" id="RU351113"/>
    </source>
</evidence>